<comment type="cofactor">
    <cofactor evidence="2">
        <name>Mg(2+)</name>
        <dbReference type="ChEBI" id="CHEBI:18420"/>
    </cofactor>
</comment>
<keyword evidence="5" id="KW-0460">Magnesium</keyword>
<name>A0AAD9KR68_RIDPI</name>
<feature type="region of interest" description="Disordered" evidence="6">
    <location>
        <begin position="353"/>
        <end position="380"/>
    </location>
</feature>
<dbReference type="AlphaFoldDB" id="A0AAD9KR68"/>
<dbReference type="GO" id="GO:1990817">
    <property type="term" value="F:poly(A) RNA polymerase activity"/>
    <property type="evidence" value="ECO:0007669"/>
    <property type="project" value="TreeGrafter"/>
</dbReference>
<dbReference type="InterPro" id="IPR002058">
    <property type="entry name" value="PAP_assoc"/>
</dbReference>
<evidence type="ECO:0000256" key="6">
    <source>
        <dbReference type="SAM" id="MobiDB-lite"/>
    </source>
</evidence>
<comment type="caution">
    <text evidence="9">The sequence shown here is derived from an EMBL/GenBank/DDBJ whole genome shotgun (WGS) entry which is preliminary data.</text>
</comment>
<dbReference type="Proteomes" id="UP001209878">
    <property type="component" value="Unassembled WGS sequence"/>
</dbReference>
<organism evidence="9 10">
    <name type="scientific">Ridgeia piscesae</name>
    <name type="common">Tubeworm</name>
    <dbReference type="NCBI Taxonomy" id="27915"/>
    <lineage>
        <taxon>Eukaryota</taxon>
        <taxon>Metazoa</taxon>
        <taxon>Spiralia</taxon>
        <taxon>Lophotrochozoa</taxon>
        <taxon>Annelida</taxon>
        <taxon>Polychaeta</taxon>
        <taxon>Sedentaria</taxon>
        <taxon>Canalipalpata</taxon>
        <taxon>Sabellida</taxon>
        <taxon>Siboglinidae</taxon>
        <taxon>Ridgeia</taxon>
    </lineage>
</organism>
<dbReference type="Pfam" id="PF22600">
    <property type="entry name" value="MTPAP-like_central"/>
    <property type="match status" value="1"/>
</dbReference>
<evidence type="ECO:0000259" key="8">
    <source>
        <dbReference type="Pfam" id="PF22600"/>
    </source>
</evidence>
<proteinExistence type="predicted"/>
<dbReference type="SUPFAM" id="SSF81631">
    <property type="entry name" value="PAP/OAS1 substrate-binding domain"/>
    <property type="match status" value="1"/>
</dbReference>
<evidence type="ECO:0000256" key="2">
    <source>
        <dbReference type="ARBA" id="ARBA00001946"/>
    </source>
</evidence>
<dbReference type="Gene3D" id="1.10.1410.10">
    <property type="match status" value="1"/>
</dbReference>
<evidence type="ECO:0000313" key="10">
    <source>
        <dbReference type="Proteomes" id="UP001209878"/>
    </source>
</evidence>
<gene>
    <name evidence="9" type="ORF">NP493_702g05034</name>
</gene>
<protein>
    <recommendedName>
        <fullName evidence="11">PAP-associated domain-containing protein</fullName>
    </recommendedName>
</protein>
<dbReference type="InterPro" id="IPR043519">
    <property type="entry name" value="NT_sf"/>
</dbReference>
<evidence type="ECO:0000256" key="5">
    <source>
        <dbReference type="ARBA" id="ARBA00022842"/>
    </source>
</evidence>
<dbReference type="Pfam" id="PF03828">
    <property type="entry name" value="PAP_assoc"/>
    <property type="match status" value="1"/>
</dbReference>
<evidence type="ECO:0000256" key="4">
    <source>
        <dbReference type="ARBA" id="ARBA00022723"/>
    </source>
</evidence>
<feature type="domain" description="Poly(A) RNA polymerase mitochondrial-like central palm" evidence="8">
    <location>
        <begin position="1"/>
        <end position="155"/>
    </location>
</feature>
<feature type="compositionally biased region" description="Acidic residues" evidence="6">
    <location>
        <begin position="357"/>
        <end position="371"/>
    </location>
</feature>
<dbReference type="GO" id="GO:0031123">
    <property type="term" value="P:RNA 3'-end processing"/>
    <property type="evidence" value="ECO:0007669"/>
    <property type="project" value="TreeGrafter"/>
</dbReference>
<comment type="cofactor">
    <cofactor evidence="1">
        <name>Mn(2+)</name>
        <dbReference type="ChEBI" id="CHEBI:29035"/>
    </cofactor>
</comment>
<keyword evidence="4" id="KW-0479">Metal-binding</keyword>
<evidence type="ECO:0000256" key="3">
    <source>
        <dbReference type="ARBA" id="ARBA00022679"/>
    </source>
</evidence>
<dbReference type="EMBL" id="JAODUO010000702">
    <property type="protein sequence ID" value="KAK2175865.1"/>
    <property type="molecule type" value="Genomic_DNA"/>
</dbReference>
<evidence type="ECO:0000259" key="7">
    <source>
        <dbReference type="Pfam" id="PF03828"/>
    </source>
</evidence>
<evidence type="ECO:0000313" key="9">
    <source>
        <dbReference type="EMBL" id="KAK2175865.1"/>
    </source>
</evidence>
<dbReference type="CDD" id="cd05402">
    <property type="entry name" value="NT_PAP_TUTase"/>
    <property type="match status" value="1"/>
</dbReference>
<keyword evidence="10" id="KW-1185">Reference proteome</keyword>
<dbReference type="Gene3D" id="3.30.460.10">
    <property type="entry name" value="Beta Polymerase, domain 2"/>
    <property type="match status" value="1"/>
</dbReference>
<feature type="domain" description="PAP-associated" evidence="7">
    <location>
        <begin position="244"/>
        <end position="278"/>
    </location>
</feature>
<dbReference type="InterPro" id="IPR054708">
    <property type="entry name" value="MTPAP-like_central"/>
</dbReference>
<dbReference type="PANTHER" id="PTHR12271">
    <property type="entry name" value="POLY A POLYMERASE CID PAP -RELATED"/>
    <property type="match status" value="1"/>
</dbReference>
<dbReference type="PANTHER" id="PTHR12271:SF133">
    <property type="entry name" value="POLY(A) RNA POLYMERASE, MITOCHONDRIAL"/>
    <property type="match status" value="1"/>
</dbReference>
<evidence type="ECO:0008006" key="11">
    <source>
        <dbReference type="Google" id="ProtNLM"/>
    </source>
</evidence>
<sequence length="380" mass="43074">MMVIYKKLRITEIETRLRFFVCSSLEGALRGLLHQSIITPFGSSVNGFGRFDCDLDMVLELESEDPKEGNMSEGCTYFMSKIRLENERQHTQQCLDTVAGILRHFMPHFQYVRRILNARVPIVKFRHAGCEVECDLCLSNRSALYMSELLYTFGQLDPRVHPLVFTIRHWARANQITHSGPGPWISNFTLSLLVMFHLQSVGVVPSIYTLRSLAGPNERKSIEDIDCSFTTDVKRVAPSKNKQSLGEVLMSFLEFYGKFDFSTHAISLVSGKTFAKPENTPLYLENPIETELNVSKNVMDTNLANFQQGCREALEQLGSCGGCSLQQPWGVMSVLKTANVAEEETKLNTQIRGIFDDVSEEDEAAEEDGEDKEQRSEHRH</sequence>
<dbReference type="GO" id="GO:0046872">
    <property type="term" value="F:metal ion binding"/>
    <property type="evidence" value="ECO:0007669"/>
    <property type="project" value="UniProtKB-KW"/>
</dbReference>
<dbReference type="SUPFAM" id="SSF81301">
    <property type="entry name" value="Nucleotidyltransferase"/>
    <property type="match status" value="1"/>
</dbReference>
<reference evidence="9" key="1">
    <citation type="journal article" date="2023" name="Mol. Biol. Evol.">
        <title>Third-Generation Sequencing Reveals the Adaptive Role of the Epigenome in Three Deep-Sea Polychaetes.</title>
        <authorList>
            <person name="Perez M."/>
            <person name="Aroh O."/>
            <person name="Sun Y."/>
            <person name="Lan Y."/>
            <person name="Juniper S.K."/>
            <person name="Young C.R."/>
            <person name="Angers B."/>
            <person name="Qian P.Y."/>
        </authorList>
    </citation>
    <scope>NUCLEOTIDE SEQUENCE</scope>
    <source>
        <strain evidence="9">R07B-5</strain>
    </source>
</reference>
<keyword evidence="3" id="KW-0808">Transferase</keyword>
<accession>A0AAD9KR68</accession>
<evidence type="ECO:0000256" key="1">
    <source>
        <dbReference type="ARBA" id="ARBA00001936"/>
    </source>
</evidence>